<name>A0AAV4IU01_9GAST</name>
<dbReference type="GO" id="GO:0003735">
    <property type="term" value="F:structural constituent of ribosome"/>
    <property type="evidence" value="ECO:0007669"/>
    <property type="project" value="InterPro"/>
</dbReference>
<accession>A0AAV4IU01</accession>
<dbReference type="AlphaFoldDB" id="A0AAV4IU01"/>
<evidence type="ECO:0000313" key="1">
    <source>
        <dbReference type="EMBL" id="GFS13590.1"/>
    </source>
</evidence>
<dbReference type="PANTHER" id="PTHR34095">
    <property type="entry name" value="39S RIBOSOMAL PROTEIN L55, MITOCHONDRIAL"/>
    <property type="match status" value="1"/>
</dbReference>
<evidence type="ECO:0000313" key="2">
    <source>
        <dbReference type="Proteomes" id="UP000762676"/>
    </source>
</evidence>
<dbReference type="GO" id="GO:0005762">
    <property type="term" value="C:mitochondrial large ribosomal subunit"/>
    <property type="evidence" value="ECO:0007669"/>
    <property type="project" value="InterPro"/>
</dbReference>
<protein>
    <submittedName>
        <fullName evidence="1">39S ribosomal protein L55, mitochondrial</fullName>
    </submittedName>
</protein>
<proteinExistence type="predicted"/>
<keyword evidence="1" id="KW-0687">Ribonucleoprotein</keyword>
<dbReference type="Gene3D" id="6.20.130.20">
    <property type="entry name" value="Mitochondrial ribosomal protein L55"/>
    <property type="match status" value="1"/>
</dbReference>
<dbReference type="EMBL" id="BMAT01006487">
    <property type="protein sequence ID" value="GFS13590.1"/>
    <property type="molecule type" value="Genomic_DNA"/>
</dbReference>
<gene>
    <name evidence="1" type="ORF">ElyMa_003140400</name>
</gene>
<sequence>MAASLRQFGSSLRTVPVNPPLCFCAAYKSSTASVTRTKRMVYPRTYPTLLVYPDGSTITVRYREPRRIIKLPLDFSQLSDAERKKVLANRKPKQKLETIEDFGDTFDVSEYSKFFKQ</sequence>
<dbReference type="InterPro" id="IPR044884">
    <property type="entry name" value="Ribosomal_mL55_sf"/>
</dbReference>
<keyword evidence="2" id="KW-1185">Reference proteome</keyword>
<comment type="caution">
    <text evidence="1">The sequence shown here is derived from an EMBL/GenBank/DDBJ whole genome shotgun (WGS) entry which is preliminary data.</text>
</comment>
<dbReference type="InterPro" id="IPR018615">
    <property type="entry name" value="Ribosomal_mL55"/>
</dbReference>
<organism evidence="1 2">
    <name type="scientific">Elysia marginata</name>
    <dbReference type="NCBI Taxonomy" id="1093978"/>
    <lineage>
        <taxon>Eukaryota</taxon>
        <taxon>Metazoa</taxon>
        <taxon>Spiralia</taxon>
        <taxon>Lophotrochozoa</taxon>
        <taxon>Mollusca</taxon>
        <taxon>Gastropoda</taxon>
        <taxon>Heterobranchia</taxon>
        <taxon>Euthyneura</taxon>
        <taxon>Panpulmonata</taxon>
        <taxon>Sacoglossa</taxon>
        <taxon>Placobranchoidea</taxon>
        <taxon>Plakobranchidae</taxon>
        <taxon>Elysia</taxon>
    </lineage>
</organism>
<dbReference type="Proteomes" id="UP000762676">
    <property type="component" value="Unassembled WGS sequence"/>
</dbReference>
<reference evidence="1 2" key="1">
    <citation type="journal article" date="2021" name="Elife">
        <title>Chloroplast acquisition without the gene transfer in kleptoplastic sea slugs, Plakobranchus ocellatus.</title>
        <authorList>
            <person name="Maeda T."/>
            <person name="Takahashi S."/>
            <person name="Yoshida T."/>
            <person name="Shimamura S."/>
            <person name="Takaki Y."/>
            <person name="Nagai Y."/>
            <person name="Toyoda A."/>
            <person name="Suzuki Y."/>
            <person name="Arimoto A."/>
            <person name="Ishii H."/>
            <person name="Satoh N."/>
            <person name="Nishiyama T."/>
            <person name="Hasebe M."/>
            <person name="Maruyama T."/>
            <person name="Minagawa J."/>
            <person name="Obokata J."/>
            <person name="Shigenobu S."/>
        </authorList>
    </citation>
    <scope>NUCLEOTIDE SEQUENCE [LARGE SCALE GENOMIC DNA]</scope>
</reference>
<dbReference type="GO" id="GO:0006412">
    <property type="term" value="P:translation"/>
    <property type="evidence" value="ECO:0007669"/>
    <property type="project" value="TreeGrafter"/>
</dbReference>
<dbReference type="PANTHER" id="PTHR34095:SF1">
    <property type="entry name" value="LARGE RIBOSOMAL SUBUNIT PROTEIN ML55"/>
    <property type="match status" value="1"/>
</dbReference>
<dbReference type="Pfam" id="PF09776">
    <property type="entry name" value="Mitoc_L55"/>
    <property type="match status" value="1"/>
</dbReference>
<keyword evidence="1" id="KW-0689">Ribosomal protein</keyword>